<dbReference type="AlphaFoldDB" id="A0A6J6JAV5"/>
<dbReference type="PRINTS" id="PR00368">
    <property type="entry name" value="FADPNR"/>
</dbReference>
<proteinExistence type="predicted"/>
<evidence type="ECO:0000259" key="1">
    <source>
        <dbReference type="Pfam" id="PF07992"/>
    </source>
</evidence>
<protein>
    <submittedName>
        <fullName evidence="2">Unannotated protein</fullName>
    </submittedName>
</protein>
<evidence type="ECO:0000313" key="2">
    <source>
        <dbReference type="EMBL" id="CAB4634152.1"/>
    </source>
</evidence>
<dbReference type="InterPro" id="IPR036188">
    <property type="entry name" value="FAD/NAD-bd_sf"/>
</dbReference>
<dbReference type="PANTHER" id="PTHR43100:SF1">
    <property type="entry name" value="GLUTAMATE SYNTHASE [NADPH] SMALL CHAIN"/>
    <property type="match status" value="1"/>
</dbReference>
<dbReference type="SUPFAM" id="SSF51905">
    <property type="entry name" value="FAD/NAD(P)-binding domain"/>
    <property type="match status" value="1"/>
</dbReference>
<dbReference type="InterPro" id="IPR023753">
    <property type="entry name" value="FAD/NAD-binding_dom"/>
</dbReference>
<dbReference type="EMBL" id="CAEZVN010000061">
    <property type="protein sequence ID" value="CAB4634152.1"/>
    <property type="molecule type" value="Genomic_DNA"/>
</dbReference>
<gene>
    <name evidence="2" type="ORF">UFOPK2001_00723</name>
</gene>
<feature type="domain" description="FAD/NAD(P)-binding" evidence="1">
    <location>
        <begin position="22"/>
        <end position="196"/>
    </location>
</feature>
<dbReference type="Gene3D" id="3.50.50.60">
    <property type="entry name" value="FAD/NAD(P)-binding domain"/>
    <property type="match status" value="1"/>
</dbReference>
<dbReference type="GO" id="GO:0016491">
    <property type="term" value="F:oxidoreductase activity"/>
    <property type="evidence" value="ECO:0007669"/>
    <property type="project" value="InterPro"/>
</dbReference>
<dbReference type="PANTHER" id="PTHR43100">
    <property type="entry name" value="GLUTAMATE SYNTHASE [NADPH] SMALL CHAIN"/>
    <property type="match status" value="1"/>
</dbReference>
<dbReference type="Pfam" id="PF07992">
    <property type="entry name" value="Pyr_redox_2"/>
    <property type="match status" value="1"/>
</dbReference>
<sequence>MDYLVQANRAVAGETVENQIIADGKNVIILGGGDTGADCLGTATRQGAISVTTLAIGTQPPTERTENQPWPTYPTLFEVASAHEEFGERKYLHSTVEFVGENGKLTGVKVADTEFVDGKRLPKAGTERIIPADLVFLALGFTGVEGDLIAEQSSTELDSRGNLARNNKWSTNADGVFVAGDAGRGQSLIVWAIAEGRAAAAAVDEYLEGMTELPAPVKPTDKAFSVR</sequence>
<name>A0A6J6JAV5_9ZZZZ</name>
<organism evidence="2">
    <name type="scientific">freshwater metagenome</name>
    <dbReference type="NCBI Taxonomy" id="449393"/>
    <lineage>
        <taxon>unclassified sequences</taxon>
        <taxon>metagenomes</taxon>
        <taxon>ecological metagenomes</taxon>
    </lineage>
</organism>
<reference evidence="2" key="1">
    <citation type="submission" date="2020-05" db="EMBL/GenBank/DDBJ databases">
        <authorList>
            <person name="Chiriac C."/>
            <person name="Salcher M."/>
            <person name="Ghai R."/>
            <person name="Kavagutti S V."/>
        </authorList>
    </citation>
    <scope>NUCLEOTIDE SEQUENCE</scope>
</reference>
<accession>A0A6J6JAV5</accession>
<dbReference type="InterPro" id="IPR051394">
    <property type="entry name" value="Glutamate_Synthase"/>
</dbReference>